<proteinExistence type="predicted"/>
<comment type="caution">
    <text evidence="3">The sequence shown here is derived from an EMBL/GenBank/DDBJ whole genome shotgun (WGS) entry which is preliminary data.</text>
</comment>
<gene>
    <name evidence="3" type="ORF">KUTeg_006726</name>
</gene>
<dbReference type="Gene3D" id="3.30.160.60">
    <property type="entry name" value="Classic Zinc Finger"/>
    <property type="match status" value="1"/>
</dbReference>
<feature type="region of interest" description="Disordered" evidence="1">
    <location>
        <begin position="352"/>
        <end position="407"/>
    </location>
</feature>
<dbReference type="SMART" id="SM00355">
    <property type="entry name" value="ZnF_C2H2"/>
    <property type="match status" value="2"/>
</dbReference>
<accession>A0ABQ9FED0</accession>
<reference evidence="3 4" key="1">
    <citation type="submission" date="2022-12" db="EMBL/GenBank/DDBJ databases">
        <title>Chromosome-level genome of Tegillarca granosa.</title>
        <authorList>
            <person name="Kim J."/>
        </authorList>
    </citation>
    <scope>NUCLEOTIDE SEQUENCE [LARGE SCALE GENOMIC DNA]</scope>
    <source>
        <strain evidence="3">Teg-2019</strain>
        <tissue evidence="3">Adductor muscle</tissue>
    </source>
</reference>
<name>A0ABQ9FED0_TEGGR</name>
<protein>
    <recommendedName>
        <fullName evidence="2">C2H2-type domain-containing protein</fullName>
    </recommendedName>
</protein>
<evidence type="ECO:0000313" key="4">
    <source>
        <dbReference type="Proteomes" id="UP001217089"/>
    </source>
</evidence>
<dbReference type="InterPro" id="IPR013087">
    <property type="entry name" value="Znf_C2H2_type"/>
</dbReference>
<feature type="domain" description="C2H2-type" evidence="2">
    <location>
        <begin position="35"/>
        <end position="58"/>
    </location>
</feature>
<evidence type="ECO:0000259" key="2">
    <source>
        <dbReference type="SMART" id="SM00355"/>
    </source>
</evidence>
<dbReference type="Proteomes" id="UP001217089">
    <property type="component" value="Unassembled WGS sequence"/>
</dbReference>
<organism evidence="3 4">
    <name type="scientific">Tegillarca granosa</name>
    <name type="common">Malaysian cockle</name>
    <name type="synonym">Anadara granosa</name>
    <dbReference type="NCBI Taxonomy" id="220873"/>
    <lineage>
        <taxon>Eukaryota</taxon>
        <taxon>Metazoa</taxon>
        <taxon>Spiralia</taxon>
        <taxon>Lophotrochozoa</taxon>
        <taxon>Mollusca</taxon>
        <taxon>Bivalvia</taxon>
        <taxon>Autobranchia</taxon>
        <taxon>Pteriomorphia</taxon>
        <taxon>Arcoida</taxon>
        <taxon>Arcoidea</taxon>
        <taxon>Arcidae</taxon>
        <taxon>Tegillarca</taxon>
    </lineage>
</organism>
<evidence type="ECO:0000256" key="1">
    <source>
        <dbReference type="SAM" id="MobiDB-lite"/>
    </source>
</evidence>
<keyword evidence="4" id="KW-1185">Reference proteome</keyword>
<sequence>MACHIPGCQSEMFINRQDYMNLHWYKVHKQTYRMYVCPLCEYKTNVMDEVKRHIRIAHKVKKKGEIKSKCCDTEDILEEKLQMSSTANDTEIVNKKIKEMIDRYIPVGYRYFANTSRKQINKENEMHQGISLHNHMLEAESQSYSLSENFTCKTESKVSVHSIENSSDNKGGRVTYKIEPQSTEYNTEKPSEITVNGVTCKIEPQSPEYNTEKPSEITVNGVTCKIEPQSPEYNTEKPSEITVNGVTCKIEPQSPEYNTENPFEITVNGVTCKIEPQSPEYNTEKPSEITVNGVTCKIEPQSPEYNTENPSEITVNGVTCKIEPQSPEYNTENPSEVTVNIVTCKIEPKSPKFIDGKPDPGTQFSIDIAMGRKRKITEGDESDEESNDMTAPPIHDIYRSRQQKRTK</sequence>
<feature type="domain" description="C2H2-type" evidence="2">
    <location>
        <begin position="1"/>
        <end position="28"/>
    </location>
</feature>
<evidence type="ECO:0000313" key="3">
    <source>
        <dbReference type="EMBL" id="KAJ8314576.1"/>
    </source>
</evidence>
<dbReference type="EMBL" id="JARBDR010000337">
    <property type="protein sequence ID" value="KAJ8314576.1"/>
    <property type="molecule type" value="Genomic_DNA"/>
</dbReference>